<comment type="function">
    <text evidence="10">Necessary for normal cell division and for the maintenance of normal septation.</text>
</comment>
<keyword evidence="13" id="KW-1185">Reference proteome</keyword>
<dbReference type="CDD" id="cd01876">
    <property type="entry name" value="YihA_EngB"/>
    <property type="match status" value="1"/>
</dbReference>
<keyword evidence="3 10" id="KW-0132">Cell division</keyword>
<dbReference type="InterPro" id="IPR019987">
    <property type="entry name" value="GTP-bd_ribosome_bio_YsxC"/>
</dbReference>
<evidence type="ECO:0000256" key="5">
    <source>
        <dbReference type="ARBA" id="ARBA00022741"/>
    </source>
</evidence>
<evidence type="ECO:0000256" key="9">
    <source>
        <dbReference type="ARBA" id="ARBA00023306"/>
    </source>
</evidence>
<dbReference type="GO" id="GO:0005829">
    <property type="term" value="C:cytosol"/>
    <property type="evidence" value="ECO:0007669"/>
    <property type="project" value="TreeGrafter"/>
</dbReference>
<dbReference type="InterPro" id="IPR030393">
    <property type="entry name" value="G_ENGB_dom"/>
</dbReference>
<keyword evidence="4" id="KW-0479">Metal-binding</keyword>
<evidence type="ECO:0000259" key="11">
    <source>
        <dbReference type="PROSITE" id="PS51706"/>
    </source>
</evidence>
<evidence type="ECO:0000256" key="1">
    <source>
        <dbReference type="ARBA" id="ARBA00001946"/>
    </source>
</evidence>
<protein>
    <recommendedName>
        <fullName evidence="10">Probable GTP-binding protein EngB</fullName>
    </recommendedName>
</protein>
<dbReference type="InterPro" id="IPR027417">
    <property type="entry name" value="P-loop_NTPase"/>
</dbReference>
<dbReference type="GO" id="GO:0000917">
    <property type="term" value="P:division septum assembly"/>
    <property type="evidence" value="ECO:0007669"/>
    <property type="project" value="UniProtKB-KW"/>
</dbReference>
<sequence length="194" mass="22376">MLKINEPFLERMAVDEKSYPKDGLKEIVLVGRSNVGKSSFINALTNRKKLAYTSSSPGKTRTINFYNIDNMFRIVDLPGYGYAKISMSEREKWKKIIEEYLVKSQNIALICQIIDVRHEPTKLDLMMYDYIQSTGTDYLIIANKLDKLKSSQILKQISIIKKSLINLEKDSLIPFSSQDKRGVKEVLNKFEEII</sequence>
<dbReference type="FunFam" id="3.40.50.300:FF:000098">
    <property type="entry name" value="Probable GTP-binding protein EngB"/>
    <property type="match status" value="1"/>
</dbReference>
<dbReference type="GO" id="GO:0005525">
    <property type="term" value="F:GTP binding"/>
    <property type="evidence" value="ECO:0007669"/>
    <property type="project" value="UniProtKB-UniRule"/>
</dbReference>
<dbReference type="EMBL" id="CP096649">
    <property type="protein sequence ID" value="UQK58463.1"/>
    <property type="molecule type" value="Genomic_DNA"/>
</dbReference>
<dbReference type="Pfam" id="PF01926">
    <property type="entry name" value="MMR_HSR1"/>
    <property type="match status" value="1"/>
</dbReference>
<dbReference type="AlphaFoldDB" id="A0A9E7ITB9"/>
<dbReference type="RefSeq" id="WP_019213584.1">
    <property type="nucleotide sequence ID" value="NZ_CP096649.1"/>
</dbReference>
<comment type="similarity">
    <text evidence="2 10">Belongs to the TRAFAC class TrmE-Era-EngA-EngB-Septin-like GTPase superfamily. EngB GTPase family.</text>
</comment>
<dbReference type="SUPFAM" id="SSF52540">
    <property type="entry name" value="P-loop containing nucleoside triphosphate hydrolases"/>
    <property type="match status" value="1"/>
</dbReference>
<evidence type="ECO:0000256" key="3">
    <source>
        <dbReference type="ARBA" id="ARBA00022618"/>
    </source>
</evidence>
<dbReference type="InterPro" id="IPR006073">
    <property type="entry name" value="GTP-bd"/>
</dbReference>
<evidence type="ECO:0000256" key="7">
    <source>
        <dbReference type="ARBA" id="ARBA00023134"/>
    </source>
</evidence>
<proteinExistence type="inferred from homology"/>
<feature type="domain" description="EngB-type G" evidence="11">
    <location>
        <begin position="23"/>
        <end position="194"/>
    </location>
</feature>
<dbReference type="Gene3D" id="3.40.50.300">
    <property type="entry name" value="P-loop containing nucleotide triphosphate hydrolases"/>
    <property type="match status" value="1"/>
</dbReference>
<evidence type="ECO:0000256" key="2">
    <source>
        <dbReference type="ARBA" id="ARBA00009638"/>
    </source>
</evidence>
<dbReference type="NCBIfam" id="TIGR03598">
    <property type="entry name" value="GTPase_YsxC"/>
    <property type="match status" value="1"/>
</dbReference>
<organism evidence="12 13">
    <name type="scientific">Fenollaria massiliensis</name>
    <dbReference type="NCBI Taxonomy" id="938288"/>
    <lineage>
        <taxon>Bacteria</taxon>
        <taxon>Bacillati</taxon>
        <taxon>Bacillota</taxon>
        <taxon>Clostridia</taxon>
        <taxon>Eubacteriales</taxon>
        <taxon>Fenollaria</taxon>
    </lineage>
</organism>
<comment type="cofactor">
    <cofactor evidence="1">
        <name>Mg(2+)</name>
        <dbReference type="ChEBI" id="CHEBI:18420"/>
    </cofactor>
</comment>
<evidence type="ECO:0000256" key="4">
    <source>
        <dbReference type="ARBA" id="ARBA00022723"/>
    </source>
</evidence>
<gene>
    <name evidence="12" type="primary">yihA</name>
    <name evidence="10" type="synonym">engB</name>
    <name evidence="12" type="ORF">M1R53_04290</name>
</gene>
<name>A0A9E7ITB9_9FIRM</name>
<evidence type="ECO:0000256" key="6">
    <source>
        <dbReference type="ARBA" id="ARBA00022842"/>
    </source>
</evidence>
<keyword evidence="7 10" id="KW-0342">GTP-binding</keyword>
<evidence type="ECO:0000256" key="8">
    <source>
        <dbReference type="ARBA" id="ARBA00023210"/>
    </source>
</evidence>
<dbReference type="Proteomes" id="UP000831151">
    <property type="component" value="Chromosome"/>
</dbReference>
<reference evidence="12" key="1">
    <citation type="submission" date="2022-04" db="EMBL/GenBank/DDBJ databases">
        <title>Complete genome sequences of Ezakiella coagulans and Fenollaria massiliensis.</title>
        <authorList>
            <person name="France M.T."/>
            <person name="Clifford J."/>
            <person name="Narina S."/>
            <person name="Rutt L."/>
            <person name="Ravel J."/>
        </authorList>
    </citation>
    <scope>NUCLEOTIDE SEQUENCE</scope>
    <source>
        <strain evidence="12">C0061C2</strain>
    </source>
</reference>
<dbReference type="PANTHER" id="PTHR11649">
    <property type="entry name" value="MSS1/TRME-RELATED GTP-BINDING PROTEIN"/>
    <property type="match status" value="1"/>
</dbReference>
<keyword evidence="5 10" id="KW-0547">Nucleotide-binding</keyword>
<evidence type="ECO:0000256" key="10">
    <source>
        <dbReference type="HAMAP-Rule" id="MF_00321"/>
    </source>
</evidence>
<dbReference type="GO" id="GO:0046872">
    <property type="term" value="F:metal ion binding"/>
    <property type="evidence" value="ECO:0007669"/>
    <property type="project" value="UniProtKB-KW"/>
</dbReference>
<keyword evidence="8 10" id="KW-0717">Septation</keyword>
<keyword evidence="9 10" id="KW-0131">Cell cycle</keyword>
<dbReference type="PANTHER" id="PTHR11649:SF13">
    <property type="entry name" value="ENGB-TYPE G DOMAIN-CONTAINING PROTEIN"/>
    <property type="match status" value="1"/>
</dbReference>
<dbReference type="HAMAP" id="MF_00321">
    <property type="entry name" value="GTPase_EngB"/>
    <property type="match status" value="1"/>
</dbReference>
<dbReference type="KEGG" id="fms:M1R53_04290"/>
<dbReference type="PROSITE" id="PS51706">
    <property type="entry name" value="G_ENGB"/>
    <property type="match status" value="1"/>
</dbReference>
<keyword evidence="6" id="KW-0460">Magnesium</keyword>
<evidence type="ECO:0000313" key="12">
    <source>
        <dbReference type="EMBL" id="UQK58463.1"/>
    </source>
</evidence>
<accession>A0A9E7ITB9</accession>
<evidence type="ECO:0000313" key="13">
    <source>
        <dbReference type="Proteomes" id="UP000831151"/>
    </source>
</evidence>